<accession>A0A2L1UHS1</accession>
<dbReference type="RefSeq" id="WP_077995920.1">
    <property type="nucleotide sequence ID" value="NZ_CP019655.1"/>
</dbReference>
<dbReference type="AlphaFoldDB" id="A0A2L1UHS1"/>
<gene>
    <name evidence="1" type="ORF">ERICIII_03848</name>
</gene>
<protein>
    <submittedName>
        <fullName evidence="1">Phage gp6-like head-tail connector protein</fullName>
    </submittedName>
</protein>
<dbReference type="Pfam" id="PF05135">
    <property type="entry name" value="Phage_connect_1"/>
    <property type="match status" value="1"/>
</dbReference>
<evidence type="ECO:0000313" key="1">
    <source>
        <dbReference type="EMBL" id="AVF27952.1"/>
    </source>
</evidence>
<dbReference type="EMBL" id="CP019655">
    <property type="protein sequence ID" value="AVF27952.1"/>
    <property type="molecule type" value="Genomic_DNA"/>
</dbReference>
<proteinExistence type="predicted"/>
<dbReference type="InterPro" id="IPR021146">
    <property type="entry name" value="Phage_gp6-like_head-tail"/>
</dbReference>
<organism evidence="1 2">
    <name type="scientific">Paenibacillus larvae subsp. larvae</name>
    <dbReference type="NCBI Taxonomy" id="147375"/>
    <lineage>
        <taxon>Bacteria</taxon>
        <taxon>Bacillati</taxon>
        <taxon>Bacillota</taxon>
        <taxon>Bacilli</taxon>
        <taxon>Bacillales</taxon>
        <taxon>Paenibacillaceae</taxon>
        <taxon>Paenibacillus</taxon>
    </lineage>
</organism>
<evidence type="ECO:0000313" key="2">
    <source>
        <dbReference type="Proteomes" id="UP000239833"/>
    </source>
</evidence>
<sequence length="106" mass="12417">MKDRVKVRIPEIADDLLTELIMTAKDRIKLRLGLNEYPEELDSITVEVICAMYNRSYHEGIKSETVDTFSSSFVDDILAEYDEDFRKYLLNKEKENNNNRGVVRLI</sequence>
<dbReference type="STRING" id="147375.BXP28_02255"/>
<dbReference type="Proteomes" id="UP000239833">
    <property type="component" value="Chromosome"/>
</dbReference>
<name>A0A2L1UHS1_9BACL</name>
<reference evidence="2" key="1">
    <citation type="submission" date="2017-02" db="EMBL/GenBank/DDBJ databases">
        <title>Delineation of Paenibacillus larvae strains originating from foulbrood outbreaks.</title>
        <authorList>
            <person name="Beims H."/>
            <person name="Bunk B."/>
            <person name="Sproeer C."/>
            <person name="Mohr K.I."/>
            <person name="Pradella S."/>
            <person name="Guenther G."/>
            <person name="Rohde M."/>
            <person name="von der Ohe W."/>
            <person name="Steinert M."/>
        </authorList>
    </citation>
    <scope>NUCLEOTIDE SEQUENCE [LARGE SCALE GENOMIC DNA]</scope>
    <source>
        <strain evidence="2">Eric_III</strain>
    </source>
</reference>
<dbReference type="GeneID" id="64220191"/>